<evidence type="ECO:0000256" key="1">
    <source>
        <dbReference type="SAM" id="MobiDB-lite"/>
    </source>
</evidence>
<dbReference type="Proteomes" id="UP000011131">
    <property type="component" value="Chromosome"/>
</dbReference>
<feature type="region of interest" description="Disordered" evidence="1">
    <location>
        <begin position="1"/>
        <end position="20"/>
    </location>
</feature>
<dbReference type="PATRIC" id="fig|1278073.3.peg.1766"/>
<protein>
    <submittedName>
        <fullName evidence="2">Uncharacterized protein</fullName>
    </submittedName>
</protein>
<sequence length="381" mass="42574">MAQCLNPRCPGKKPNLNSPPREAIAGRCGYCGHRLDRIPAPIMPTRRVDPPSDSFEAAFRAYQRANPNMRTPIGRRIGSLDVYPLILKELKKAFEAAKRDFILYGSAALWLEGCPRPDLSPRQTIKDLDMGTFAADAKETEQAILKLVRGTIAGSVIDWGNVNHVFTSNQGTMEFVAADEGVQFSFSLQNLEGWSALSKISKPRRLPGTQVRILATGLEYIASGLGGEGGMFDRTLFRSDKTLKILTYACLCLGYEALKSRNIVQEFVKRFAEADANEMKKQLSNISVDRHSKKATEFHGQTKPLVDKLDSLKTFRAPLTLSDSQRKVETELAESLDSIVKARLSRDERMARIEENVKKKVDTLKKTKPEKWEPSKVSSRV</sequence>
<gene>
    <name evidence="2" type="ordered locus">MYSTI_01721</name>
</gene>
<dbReference type="AlphaFoldDB" id="L7U4H0"/>
<proteinExistence type="predicted"/>
<evidence type="ECO:0000313" key="2">
    <source>
        <dbReference type="EMBL" id="AGC43053.1"/>
    </source>
</evidence>
<organism evidence="2 3">
    <name type="scientific">Myxococcus stipitatus (strain DSM 14675 / JCM 12634 / Mx s8)</name>
    <dbReference type="NCBI Taxonomy" id="1278073"/>
    <lineage>
        <taxon>Bacteria</taxon>
        <taxon>Pseudomonadati</taxon>
        <taxon>Myxococcota</taxon>
        <taxon>Myxococcia</taxon>
        <taxon>Myxococcales</taxon>
        <taxon>Cystobacterineae</taxon>
        <taxon>Myxococcaceae</taxon>
        <taxon>Myxococcus</taxon>
    </lineage>
</organism>
<dbReference type="STRING" id="1278073.MYSTI_01721"/>
<reference evidence="2 3" key="1">
    <citation type="journal article" date="2013" name="Genome Announc.">
        <title>Complete genome sequence of Myxococcus stipitatus strain DSM 14675, a fruiting myxobacterium.</title>
        <authorList>
            <person name="Huntley S."/>
            <person name="Kneip S."/>
            <person name="Treuner-Lange A."/>
            <person name="Sogaard-Andersen L."/>
        </authorList>
    </citation>
    <scope>NUCLEOTIDE SEQUENCE [LARGE SCALE GENOMIC DNA]</scope>
    <source>
        <strain evidence="3">DSM 14675 / JCM 12634 / Mx s8</strain>
    </source>
</reference>
<dbReference type="EMBL" id="CP004025">
    <property type="protein sequence ID" value="AGC43053.1"/>
    <property type="molecule type" value="Genomic_DNA"/>
</dbReference>
<keyword evidence="3" id="KW-1185">Reference proteome</keyword>
<name>L7U4H0_MYXSD</name>
<accession>L7U4H0</accession>
<evidence type="ECO:0000313" key="3">
    <source>
        <dbReference type="Proteomes" id="UP000011131"/>
    </source>
</evidence>
<dbReference type="KEGG" id="msd:MYSTI_01721"/>
<dbReference type="HOGENOM" id="CLU_725269_0_0_7"/>